<dbReference type="Proteomes" id="UP001412239">
    <property type="component" value="Unassembled WGS sequence"/>
</dbReference>
<dbReference type="EMBL" id="LN890956">
    <property type="protein sequence ID" value="CUS14621.1"/>
    <property type="molecule type" value="Genomic_DNA"/>
</dbReference>
<keyword evidence="2" id="KW-0333">Golgi apparatus</keyword>
<dbReference type="GO" id="GO:0007030">
    <property type="term" value="P:Golgi organization"/>
    <property type="evidence" value="ECO:0007669"/>
    <property type="project" value="TreeGrafter"/>
</dbReference>
<dbReference type="GO" id="GO:0031267">
    <property type="term" value="F:small GTPase binding"/>
    <property type="evidence" value="ECO:0007669"/>
    <property type="project" value="TreeGrafter"/>
</dbReference>
<comment type="subcellular location">
    <subcellularLocation>
        <location evidence="1">Golgi apparatus</location>
    </subcellularLocation>
</comment>
<feature type="region of interest" description="Disordered" evidence="5">
    <location>
        <begin position="166"/>
        <end position="190"/>
    </location>
</feature>
<evidence type="ECO:0000256" key="2">
    <source>
        <dbReference type="ARBA" id="ARBA00023034"/>
    </source>
</evidence>
<feature type="region of interest" description="Disordered" evidence="5">
    <location>
        <begin position="1"/>
        <end position="153"/>
    </location>
</feature>
<keyword evidence="3 4" id="KW-0175">Coiled coil</keyword>
<keyword evidence="8" id="KW-1185">Reference proteome</keyword>
<feature type="compositionally biased region" description="Basic residues" evidence="5">
    <location>
        <begin position="16"/>
        <end position="26"/>
    </location>
</feature>
<evidence type="ECO:0000313" key="8">
    <source>
        <dbReference type="Proteomes" id="UP001412239"/>
    </source>
</evidence>
<feature type="domain" description="GRIP" evidence="6">
    <location>
        <begin position="486"/>
        <end position="537"/>
    </location>
</feature>
<protein>
    <recommendedName>
        <fullName evidence="6">GRIP domain-containing protein</fullName>
    </recommendedName>
</protein>
<sequence length="622" mass="69865">MEQNTQAATAHIAAPSKKKGNRKRKNGGNTGGRPTTTPHQGGPNYRADNDSEVEVADEAHSPSRATSSTKKEVPNTPKGLSLAFDVDGSDNETAVNHTGSSDAASARLREELEREKRRARELEELVESMKKDAAKVREPEGPGSVKEPGAQNSLKKHIEGLEMELSRRQAEASALRRSLTDQKEASAKDLDDTEKLLAKVQEEKQTLDTQYKTLLGRVATIKSTLGERLKSDAEELERCRGMVEELEDQNRSLNESIKDLHGQLGRSQETSKEASKELTILRNRMNLSQQNWAKEREDLISAEQFLREEYETTKHAMQDWEVIALEERAVRESLGERLIELEDQISTQKAAYVKAVAEKERESNAAAGLQRSLQDIQNARKQELREVVESTQAQISQLSQKGEILEKRTKEVESQLLQAQKDFDRVSPFEKEVKEKGLLIGKLRHEGICRVMHISYGTYPNAYYAELAVTLNDHLRKALRMLKRDNADDKIDKQLVTNVFLQFVSIQRGDTKKYEVLQLIASVLDWNDEQREKAGLVRPGTAANSSSNTTLKTPPLTLFHRSPSTPTLGDAYDGSKDVSFLIYPLVLLFQIILPASSYGHPCLAPKRHDFIPLRLNILSFPL</sequence>
<feature type="compositionally biased region" description="Polar residues" evidence="5">
    <location>
        <begin position="91"/>
        <end position="102"/>
    </location>
</feature>
<evidence type="ECO:0000256" key="4">
    <source>
        <dbReference type="SAM" id="Coils"/>
    </source>
</evidence>
<evidence type="ECO:0000256" key="1">
    <source>
        <dbReference type="ARBA" id="ARBA00004555"/>
    </source>
</evidence>
<feature type="coiled-coil region" evidence="4">
    <location>
        <begin position="331"/>
        <end position="415"/>
    </location>
</feature>
<accession>A0A292Q6C1</accession>
<dbReference type="InterPro" id="IPR000237">
    <property type="entry name" value="GRIP_dom"/>
</dbReference>
<evidence type="ECO:0000256" key="3">
    <source>
        <dbReference type="ARBA" id="ARBA00023054"/>
    </source>
</evidence>
<proteinExistence type="predicted"/>
<dbReference type="PROSITE" id="PS50913">
    <property type="entry name" value="GRIP"/>
    <property type="match status" value="1"/>
</dbReference>
<name>A0A292Q6C1_9PEZI</name>
<feature type="compositionally biased region" description="Basic and acidic residues" evidence="5">
    <location>
        <begin position="178"/>
        <end position="190"/>
    </location>
</feature>
<gene>
    <name evidence="7" type="ORF">GSTUAT00001146001</name>
</gene>
<evidence type="ECO:0000259" key="6">
    <source>
        <dbReference type="PROSITE" id="PS50913"/>
    </source>
</evidence>
<dbReference type="GO" id="GO:0005794">
    <property type="term" value="C:Golgi apparatus"/>
    <property type="evidence" value="ECO:0007669"/>
    <property type="project" value="UniProtKB-SubCell"/>
</dbReference>
<dbReference type="InterPro" id="IPR019459">
    <property type="entry name" value="GRAB"/>
</dbReference>
<dbReference type="PANTHER" id="PTHR18921:SF2">
    <property type="entry name" value="THYROID RECEPTOR-INTERACTING PROTEIN 11"/>
    <property type="match status" value="1"/>
</dbReference>
<dbReference type="Pfam" id="PF10375">
    <property type="entry name" value="GRAB"/>
    <property type="match status" value="1"/>
</dbReference>
<reference evidence="7" key="1">
    <citation type="submission" date="2015-10" db="EMBL/GenBank/DDBJ databases">
        <authorList>
            <person name="Regsiter A."/>
            <person name="william w."/>
        </authorList>
    </citation>
    <scope>NUCLEOTIDE SEQUENCE</scope>
    <source>
        <strain evidence="7">Montdore</strain>
    </source>
</reference>
<dbReference type="AlphaFoldDB" id="A0A292Q6C1"/>
<evidence type="ECO:0000256" key="5">
    <source>
        <dbReference type="SAM" id="MobiDB-lite"/>
    </source>
</evidence>
<organism evidence="7 8">
    <name type="scientific">Tuber aestivum</name>
    <name type="common">summer truffle</name>
    <dbReference type="NCBI Taxonomy" id="59557"/>
    <lineage>
        <taxon>Eukaryota</taxon>
        <taxon>Fungi</taxon>
        <taxon>Dikarya</taxon>
        <taxon>Ascomycota</taxon>
        <taxon>Pezizomycotina</taxon>
        <taxon>Pezizomycetes</taxon>
        <taxon>Pezizales</taxon>
        <taxon>Tuberaceae</taxon>
        <taxon>Tuber</taxon>
    </lineage>
</organism>
<dbReference type="GO" id="GO:0006888">
    <property type="term" value="P:endoplasmic reticulum to Golgi vesicle-mediated transport"/>
    <property type="evidence" value="ECO:0007669"/>
    <property type="project" value="TreeGrafter"/>
</dbReference>
<evidence type="ECO:0000313" key="7">
    <source>
        <dbReference type="EMBL" id="CUS14621.1"/>
    </source>
</evidence>
<dbReference type="PANTHER" id="PTHR18921">
    <property type="entry name" value="MYOSIN HEAVY CHAIN - RELATED"/>
    <property type="match status" value="1"/>
</dbReference>
<feature type="compositionally biased region" description="Basic and acidic residues" evidence="5">
    <location>
        <begin position="107"/>
        <end position="140"/>
    </location>
</feature>